<dbReference type="AlphaFoldDB" id="A0A150LDZ1"/>
<protein>
    <submittedName>
        <fullName evidence="1">Uncharacterized protein</fullName>
    </submittedName>
</protein>
<organism evidence="1 2">
    <name type="scientific">Heyndrickxia sporothermodurans</name>
    <dbReference type="NCBI Taxonomy" id="46224"/>
    <lineage>
        <taxon>Bacteria</taxon>
        <taxon>Bacillati</taxon>
        <taxon>Bacillota</taxon>
        <taxon>Bacilli</taxon>
        <taxon>Bacillales</taxon>
        <taxon>Bacillaceae</taxon>
        <taxon>Heyndrickxia</taxon>
    </lineage>
</organism>
<evidence type="ECO:0000313" key="2">
    <source>
        <dbReference type="Proteomes" id="UP000075666"/>
    </source>
</evidence>
<proteinExistence type="predicted"/>
<evidence type="ECO:0000313" key="1">
    <source>
        <dbReference type="EMBL" id="KYD09972.1"/>
    </source>
</evidence>
<comment type="caution">
    <text evidence="1">The sequence shown here is derived from an EMBL/GenBank/DDBJ whole genome shotgun (WGS) entry which is preliminary data.</text>
</comment>
<keyword evidence="2" id="KW-1185">Reference proteome</keyword>
<dbReference type="STRING" id="46224.B4102_2385"/>
<dbReference type="Proteomes" id="UP000075666">
    <property type="component" value="Unassembled WGS sequence"/>
</dbReference>
<name>A0A150LDZ1_9BACI</name>
<gene>
    <name evidence="1" type="ORF">B4102_2385</name>
</gene>
<sequence>MEVFLGLKRKPTVIKLAGKYQKEKFENWAFTKDEPSKGINKAREAMHLAQRNMRTNNSPQKTRIGNKG</sequence>
<reference evidence="1 2" key="1">
    <citation type="submission" date="2016-01" db="EMBL/GenBank/DDBJ databases">
        <title>Genome Sequences of Twelve Sporeforming Bacillus Species Isolated from Foods.</title>
        <authorList>
            <person name="Berendsen E.M."/>
            <person name="Wells-Bennik M.H."/>
            <person name="Krawcyk A.O."/>
            <person name="De Jong A."/>
            <person name="Holsappel S."/>
            <person name="Eijlander R.T."/>
            <person name="Kuipers O.P."/>
        </authorList>
    </citation>
    <scope>NUCLEOTIDE SEQUENCE [LARGE SCALE GENOMIC DNA]</scope>
    <source>
        <strain evidence="1 2">B4102</strain>
    </source>
</reference>
<dbReference type="PATRIC" id="fig|46224.3.peg.1436"/>
<accession>A0A150LDZ1</accession>
<dbReference type="EMBL" id="LQYN01000019">
    <property type="protein sequence ID" value="KYD09972.1"/>
    <property type="molecule type" value="Genomic_DNA"/>
</dbReference>